<keyword evidence="1" id="KW-0472">Membrane</keyword>
<keyword evidence="1" id="KW-0812">Transmembrane</keyword>
<feature type="transmembrane region" description="Helical" evidence="1">
    <location>
        <begin position="7"/>
        <end position="28"/>
    </location>
</feature>
<gene>
    <name evidence="2" type="ORF">TWF694_003222</name>
</gene>
<evidence type="ECO:0000313" key="2">
    <source>
        <dbReference type="EMBL" id="KAK6532059.1"/>
    </source>
</evidence>
<evidence type="ECO:0000256" key="1">
    <source>
        <dbReference type="SAM" id="Phobius"/>
    </source>
</evidence>
<organism evidence="2 3">
    <name type="scientific">Orbilia ellipsospora</name>
    <dbReference type="NCBI Taxonomy" id="2528407"/>
    <lineage>
        <taxon>Eukaryota</taxon>
        <taxon>Fungi</taxon>
        <taxon>Dikarya</taxon>
        <taxon>Ascomycota</taxon>
        <taxon>Pezizomycotina</taxon>
        <taxon>Orbiliomycetes</taxon>
        <taxon>Orbiliales</taxon>
        <taxon>Orbiliaceae</taxon>
        <taxon>Orbilia</taxon>
    </lineage>
</organism>
<comment type="caution">
    <text evidence="2">The sequence shown here is derived from an EMBL/GenBank/DDBJ whole genome shotgun (WGS) entry which is preliminary data.</text>
</comment>
<feature type="transmembrane region" description="Helical" evidence="1">
    <location>
        <begin position="43"/>
        <end position="66"/>
    </location>
</feature>
<name>A0AAV9X1V3_9PEZI</name>
<keyword evidence="1" id="KW-1133">Transmembrane helix</keyword>
<sequence length="87" mass="9892">MASTTTVAIASWTAGFCIAVLAVLLKLYTRIRYVHGLEVDDYLVIFTLMILAAAMGLIYTMLLLGLQKGQIYWNFMPDDQLKLLFKW</sequence>
<dbReference type="Proteomes" id="UP001365542">
    <property type="component" value="Unassembled WGS sequence"/>
</dbReference>
<accession>A0AAV9X1V3</accession>
<proteinExistence type="predicted"/>
<protein>
    <submittedName>
        <fullName evidence="2">Uncharacterized protein</fullName>
    </submittedName>
</protein>
<dbReference type="EMBL" id="JAVHJO010000012">
    <property type="protein sequence ID" value="KAK6532059.1"/>
    <property type="molecule type" value="Genomic_DNA"/>
</dbReference>
<reference evidence="2 3" key="1">
    <citation type="submission" date="2019-10" db="EMBL/GenBank/DDBJ databases">
        <authorList>
            <person name="Palmer J.M."/>
        </authorList>
    </citation>
    <scope>NUCLEOTIDE SEQUENCE [LARGE SCALE GENOMIC DNA]</scope>
    <source>
        <strain evidence="2 3">TWF694</strain>
    </source>
</reference>
<dbReference type="AlphaFoldDB" id="A0AAV9X1V3"/>
<evidence type="ECO:0000313" key="3">
    <source>
        <dbReference type="Proteomes" id="UP001365542"/>
    </source>
</evidence>
<keyword evidence="3" id="KW-1185">Reference proteome</keyword>